<gene>
    <name evidence="1" type="ORF">L6452_41438</name>
</gene>
<protein>
    <submittedName>
        <fullName evidence="1">Uncharacterized protein</fullName>
    </submittedName>
</protein>
<dbReference type="EMBL" id="CM042062">
    <property type="protein sequence ID" value="KAI3669939.1"/>
    <property type="molecule type" value="Genomic_DNA"/>
</dbReference>
<accession>A0ACB8XQ58</accession>
<proteinExistence type="predicted"/>
<reference evidence="1 2" key="2">
    <citation type="journal article" date="2022" name="Mol. Ecol. Resour.">
        <title>The genomes of chicory, endive, great burdock and yacon provide insights into Asteraceae paleo-polyploidization history and plant inulin production.</title>
        <authorList>
            <person name="Fan W."/>
            <person name="Wang S."/>
            <person name="Wang H."/>
            <person name="Wang A."/>
            <person name="Jiang F."/>
            <person name="Liu H."/>
            <person name="Zhao H."/>
            <person name="Xu D."/>
            <person name="Zhang Y."/>
        </authorList>
    </citation>
    <scope>NUCLEOTIDE SEQUENCE [LARGE SCALE GENOMIC DNA]</scope>
    <source>
        <strain evidence="2">cv. Niubang</strain>
    </source>
</reference>
<reference evidence="2" key="1">
    <citation type="journal article" date="2022" name="Mol. Ecol. Resour.">
        <title>The genomes of chicory, endive, great burdock and yacon provide insights into Asteraceae palaeo-polyploidization history and plant inulin production.</title>
        <authorList>
            <person name="Fan W."/>
            <person name="Wang S."/>
            <person name="Wang H."/>
            <person name="Wang A."/>
            <person name="Jiang F."/>
            <person name="Liu H."/>
            <person name="Zhao H."/>
            <person name="Xu D."/>
            <person name="Zhang Y."/>
        </authorList>
    </citation>
    <scope>NUCLEOTIDE SEQUENCE [LARGE SCALE GENOMIC DNA]</scope>
    <source>
        <strain evidence="2">cv. Niubang</strain>
    </source>
</reference>
<organism evidence="1 2">
    <name type="scientific">Arctium lappa</name>
    <name type="common">Greater burdock</name>
    <name type="synonym">Lappa major</name>
    <dbReference type="NCBI Taxonomy" id="4217"/>
    <lineage>
        <taxon>Eukaryota</taxon>
        <taxon>Viridiplantae</taxon>
        <taxon>Streptophyta</taxon>
        <taxon>Embryophyta</taxon>
        <taxon>Tracheophyta</taxon>
        <taxon>Spermatophyta</taxon>
        <taxon>Magnoliopsida</taxon>
        <taxon>eudicotyledons</taxon>
        <taxon>Gunneridae</taxon>
        <taxon>Pentapetalae</taxon>
        <taxon>asterids</taxon>
        <taxon>campanulids</taxon>
        <taxon>Asterales</taxon>
        <taxon>Asteraceae</taxon>
        <taxon>Carduoideae</taxon>
        <taxon>Cardueae</taxon>
        <taxon>Arctiinae</taxon>
        <taxon>Arctium</taxon>
    </lineage>
</organism>
<comment type="caution">
    <text evidence="1">The sequence shown here is derived from an EMBL/GenBank/DDBJ whole genome shotgun (WGS) entry which is preliminary data.</text>
</comment>
<name>A0ACB8XQ58_ARCLA</name>
<sequence>MFNGRSPIRFTIIVLSLSVILMMTMVTDCNGLRWSSTAVCNGSSLAECQVFEEEEQEFLMDTEEHRQMLATTKPRKIDYSALQRGIDHMTSTRCAVCKYFRRRCPSDCVFAPYFPANNPQRFTCVHRIYGASNIGKMIEELPVQLRADAVESLYFEAKCRIQDPVYGCVGIISLLHQQIHIAQSQLAKAQAEIAFLDANVTVAETMLGLGESLAQQNGVDHSLDHPSNPWFY</sequence>
<evidence type="ECO:0000313" key="2">
    <source>
        <dbReference type="Proteomes" id="UP001055879"/>
    </source>
</evidence>
<evidence type="ECO:0000313" key="1">
    <source>
        <dbReference type="EMBL" id="KAI3669939.1"/>
    </source>
</evidence>
<dbReference type="Proteomes" id="UP001055879">
    <property type="component" value="Linkage Group LG16"/>
</dbReference>
<keyword evidence="2" id="KW-1185">Reference proteome</keyword>